<dbReference type="InterPro" id="IPR000938">
    <property type="entry name" value="CAP-Gly_domain"/>
</dbReference>
<dbReference type="Gene3D" id="2.30.30.190">
    <property type="entry name" value="CAP Gly-rich-like domain"/>
    <property type="match status" value="3"/>
</dbReference>
<organism evidence="3 4">
    <name type="scientific">Reticulomyxa filosa</name>
    <dbReference type="NCBI Taxonomy" id="46433"/>
    <lineage>
        <taxon>Eukaryota</taxon>
        <taxon>Sar</taxon>
        <taxon>Rhizaria</taxon>
        <taxon>Retaria</taxon>
        <taxon>Foraminifera</taxon>
        <taxon>Monothalamids</taxon>
        <taxon>Reticulomyxidae</taxon>
        <taxon>Reticulomyxa</taxon>
    </lineage>
</organism>
<evidence type="ECO:0000313" key="3">
    <source>
        <dbReference type="EMBL" id="ETO30235.1"/>
    </source>
</evidence>
<accession>X6NV99</accession>
<keyword evidence="4" id="KW-1185">Reference proteome</keyword>
<dbReference type="EMBL" id="ASPP01005602">
    <property type="protein sequence ID" value="ETO30235.1"/>
    <property type="molecule type" value="Genomic_DNA"/>
</dbReference>
<evidence type="ECO:0000313" key="4">
    <source>
        <dbReference type="Proteomes" id="UP000023152"/>
    </source>
</evidence>
<feature type="region of interest" description="Disordered" evidence="1">
    <location>
        <begin position="403"/>
        <end position="458"/>
    </location>
</feature>
<dbReference type="Pfam" id="PF01302">
    <property type="entry name" value="CAP_GLY"/>
    <property type="match status" value="2"/>
</dbReference>
<proteinExistence type="predicted"/>
<feature type="domain" description="CAP-Gly" evidence="2">
    <location>
        <begin position="16"/>
        <end position="85"/>
    </location>
</feature>
<evidence type="ECO:0000259" key="2">
    <source>
        <dbReference type="SMART" id="SM01052"/>
    </source>
</evidence>
<dbReference type="InterPro" id="IPR036859">
    <property type="entry name" value="CAP-Gly_dom_sf"/>
</dbReference>
<dbReference type="Proteomes" id="UP000023152">
    <property type="component" value="Unassembled WGS sequence"/>
</dbReference>
<comment type="caution">
    <text evidence="3">The sequence shown here is derived from an EMBL/GenBank/DDBJ whole genome shotgun (WGS) entry which is preliminary data.</text>
</comment>
<protein>
    <recommendedName>
        <fullName evidence="2">CAP-Gly domain-containing protein</fullName>
    </recommendedName>
</protein>
<feature type="compositionally biased region" description="Acidic residues" evidence="1">
    <location>
        <begin position="426"/>
        <end position="437"/>
    </location>
</feature>
<dbReference type="SUPFAM" id="SSF74924">
    <property type="entry name" value="Cap-Gly domain"/>
    <property type="match status" value="3"/>
</dbReference>
<sequence length="483" mass="54814">MLGISTRKSENVQFQVGDRIQLAEGGTGVVKYVGGDPNEENDTEPIIGVELDRWDPNANDGKFKGRPLFNTKMGRGMFTRRQSVLQVLPSKANDLPHLKELPDKGDRVRLRSGEEGIVQKIVDDLTTFPPQKEIQIAFLDSSNSGVPNTRLVTLGELSENLGKYYDERYASLQNKQLNIKVGDHVRLLRGKTGIIKYIGPVGEESELIGIELDLWNPSAHNGKGVFQAANGRGFFTKRSAIVEIIEKPEEAEQAKIQTQRYRQMRYLKKKLYKIEHIQIKPLVQRQLNELREAFNRSYPSVEIDDIVKRESTIESKGSGLPLVNPKPELKEGDKVVLDTGETGKIIFIGWVNFDEREMLGILLDNWSPNGHEGTVDGVQYFSAPEGRGLMVPFESVVGLYDESKHQHKRKKPDNQQRQSMELEPVKEEETEDIEDKENEEKMLEDIPELEETSETKEVYEDLPKLGERIDLGGTVIYLSLHFF</sequence>
<dbReference type="AlphaFoldDB" id="X6NV99"/>
<reference evidence="3 4" key="1">
    <citation type="journal article" date="2013" name="Curr. Biol.">
        <title>The Genome of the Foraminiferan Reticulomyxa filosa.</title>
        <authorList>
            <person name="Glockner G."/>
            <person name="Hulsmann N."/>
            <person name="Schleicher M."/>
            <person name="Noegel A.A."/>
            <person name="Eichinger L."/>
            <person name="Gallinger C."/>
            <person name="Pawlowski J."/>
            <person name="Sierra R."/>
            <person name="Euteneuer U."/>
            <person name="Pillet L."/>
            <person name="Moustafa A."/>
            <person name="Platzer M."/>
            <person name="Groth M."/>
            <person name="Szafranski K."/>
            <person name="Schliwa M."/>
        </authorList>
    </citation>
    <scope>NUCLEOTIDE SEQUENCE [LARGE SCALE GENOMIC DNA]</scope>
</reference>
<dbReference type="OrthoDB" id="2130750at2759"/>
<evidence type="ECO:0000256" key="1">
    <source>
        <dbReference type="SAM" id="MobiDB-lite"/>
    </source>
</evidence>
<feature type="domain" description="CAP-Gly" evidence="2">
    <location>
        <begin position="181"/>
        <end position="242"/>
    </location>
</feature>
<gene>
    <name evidence="3" type="ORF">RFI_06886</name>
</gene>
<name>X6NV99_RETFI</name>
<feature type="domain" description="CAP-Gly" evidence="2">
    <location>
        <begin position="331"/>
        <end position="397"/>
    </location>
</feature>
<dbReference type="SMART" id="SM01052">
    <property type="entry name" value="CAP_GLY"/>
    <property type="match status" value="3"/>
</dbReference>